<evidence type="ECO:0000313" key="3">
    <source>
        <dbReference type="Proteomes" id="UP000373149"/>
    </source>
</evidence>
<keyword evidence="1" id="KW-0472">Membrane</keyword>
<sequence length="115" mass="12140">MSDVWLSVECDDPVEGLAELSDWLGQELELRGLVSGRDTPEPGQLGSLTAVLVVAVGSGGALSVLAASLKAFLALPRRSDVRVTVSSPDGRTVEIDAKRVDDVETLVREALGRPE</sequence>
<keyword evidence="3" id="KW-1185">Reference proteome</keyword>
<dbReference type="RefSeq" id="WP_152867578.1">
    <property type="nucleotide sequence ID" value="NZ_VMNX01000195.1"/>
</dbReference>
<evidence type="ECO:0000313" key="2">
    <source>
        <dbReference type="EMBL" id="MPY53458.1"/>
    </source>
</evidence>
<dbReference type="InterPro" id="IPR045428">
    <property type="entry name" value="EACC1"/>
</dbReference>
<reference evidence="2 3" key="1">
    <citation type="submission" date="2019-09" db="EMBL/GenBank/DDBJ databases">
        <authorList>
            <person name="Duangmal K."/>
            <person name="Teo W.F.A."/>
            <person name="Lipun K."/>
        </authorList>
    </citation>
    <scope>NUCLEOTIDE SEQUENCE [LARGE SCALE GENOMIC DNA]</scope>
    <source>
        <strain evidence="2 3">K1PN6</strain>
    </source>
</reference>
<feature type="transmembrane region" description="Helical" evidence="1">
    <location>
        <begin position="45"/>
        <end position="69"/>
    </location>
</feature>
<accession>A0A5N8X3K0</accession>
<gene>
    <name evidence="2" type="ORF">FPZ41_34795</name>
</gene>
<dbReference type="Pfam" id="PF19953">
    <property type="entry name" value="EACC1"/>
    <property type="match status" value="1"/>
</dbReference>
<comment type="caution">
    <text evidence="2">The sequence shown here is derived from an EMBL/GenBank/DDBJ whole genome shotgun (WGS) entry which is preliminary data.</text>
</comment>
<name>A0A5N8X3K0_9ACTN</name>
<proteinExistence type="predicted"/>
<protein>
    <submittedName>
        <fullName evidence="2">Uncharacterized protein</fullName>
    </submittedName>
</protein>
<keyword evidence="1" id="KW-0812">Transmembrane</keyword>
<dbReference type="EMBL" id="VMNX01000195">
    <property type="protein sequence ID" value="MPY53458.1"/>
    <property type="molecule type" value="Genomic_DNA"/>
</dbReference>
<evidence type="ECO:0000256" key="1">
    <source>
        <dbReference type="SAM" id="Phobius"/>
    </source>
</evidence>
<keyword evidence="1" id="KW-1133">Transmembrane helix</keyword>
<dbReference type="Proteomes" id="UP000373149">
    <property type="component" value="Unassembled WGS sequence"/>
</dbReference>
<organism evidence="2 3">
    <name type="scientific">Streptomyces acidicola</name>
    <dbReference type="NCBI Taxonomy" id="2596892"/>
    <lineage>
        <taxon>Bacteria</taxon>
        <taxon>Bacillati</taxon>
        <taxon>Actinomycetota</taxon>
        <taxon>Actinomycetes</taxon>
        <taxon>Kitasatosporales</taxon>
        <taxon>Streptomycetaceae</taxon>
        <taxon>Streptomyces</taxon>
    </lineage>
</organism>
<dbReference type="AlphaFoldDB" id="A0A5N8X3K0"/>